<evidence type="ECO:0000256" key="1">
    <source>
        <dbReference type="ARBA" id="ARBA00001946"/>
    </source>
</evidence>
<name>A0ABN1Y7I1_9ACTN</name>
<evidence type="ECO:0000256" key="4">
    <source>
        <dbReference type="ARBA" id="ARBA00022842"/>
    </source>
</evidence>
<dbReference type="CDD" id="cd04685">
    <property type="entry name" value="NUDIX_Hydrolase"/>
    <property type="match status" value="1"/>
</dbReference>
<evidence type="ECO:0000256" key="2">
    <source>
        <dbReference type="ARBA" id="ARBA00005582"/>
    </source>
</evidence>
<dbReference type="InterPro" id="IPR000086">
    <property type="entry name" value="NUDIX_hydrolase_dom"/>
</dbReference>
<organism evidence="7 8">
    <name type="scientific">Kitasatospora putterlickiae</name>
    <dbReference type="NCBI Taxonomy" id="221725"/>
    <lineage>
        <taxon>Bacteria</taxon>
        <taxon>Bacillati</taxon>
        <taxon>Actinomycetota</taxon>
        <taxon>Actinomycetes</taxon>
        <taxon>Kitasatosporales</taxon>
        <taxon>Streptomycetaceae</taxon>
        <taxon>Kitasatospora</taxon>
    </lineage>
</organism>
<dbReference type="Pfam" id="PF00293">
    <property type="entry name" value="NUDIX"/>
    <property type="match status" value="1"/>
</dbReference>
<dbReference type="PANTHER" id="PTHR43046:SF12">
    <property type="entry name" value="GDP-MANNOSE MANNOSYL HYDROLASE"/>
    <property type="match status" value="1"/>
</dbReference>
<dbReference type="PROSITE" id="PS00893">
    <property type="entry name" value="NUDIX_BOX"/>
    <property type="match status" value="1"/>
</dbReference>
<dbReference type="PRINTS" id="PR00502">
    <property type="entry name" value="NUDIXFAMILY"/>
</dbReference>
<comment type="cofactor">
    <cofactor evidence="1">
        <name>Mg(2+)</name>
        <dbReference type="ChEBI" id="CHEBI:18420"/>
    </cofactor>
</comment>
<dbReference type="PROSITE" id="PS51462">
    <property type="entry name" value="NUDIX"/>
    <property type="match status" value="1"/>
</dbReference>
<sequence>MAAQRRRASRILLLDGQDRLLLFHGSDPAVPGVTWWFTPGGGLEPGEDVRDAAERELREETGLRGVELGPVVAYGKASFSYRGRRYEQEQWFHLARTEETVLDHSEMGEDEHAQLLGARWWTVGELRATAETVYPVGLVDFLERLLTEGPPAVPVRL</sequence>
<accession>A0ABN1Y7I1</accession>
<dbReference type="InterPro" id="IPR020476">
    <property type="entry name" value="Nudix_hydrolase"/>
</dbReference>
<dbReference type="InterPro" id="IPR015797">
    <property type="entry name" value="NUDIX_hydrolase-like_dom_sf"/>
</dbReference>
<reference evidence="7 8" key="1">
    <citation type="journal article" date="2019" name="Int. J. Syst. Evol. Microbiol.">
        <title>The Global Catalogue of Microorganisms (GCM) 10K type strain sequencing project: providing services to taxonomists for standard genome sequencing and annotation.</title>
        <authorList>
            <consortium name="The Broad Institute Genomics Platform"/>
            <consortium name="The Broad Institute Genome Sequencing Center for Infectious Disease"/>
            <person name="Wu L."/>
            <person name="Ma J."/>
        </authorList>
    </citation>
    <scope>NUCLEOTIDE SEQUENCE [LARGE SCALE GENOMIC DNA]</scope>
    <source>
        <strain evidence="7 8">JCM 12393</strain>
    </source>
</reference>
<dbReference type="SUPFAM" id="SSF55811">
    <property type="entry name" value="Nudix"/>
    <property type="match status" value="1"/>
</dbReference>
<keyword evidence="3 5" id="KW-0378">Hydrolase</keyword>
<dbReference type="InterPro" id="IPR020084">
    <property type="entry name" value="NUDIX_hydrolase_CS"/>
</dbReference>
<dbReference type="Gene3D" id="3.90.79.10">
    <property type="entry name" value="Nucleoside Triphosphate Pyrophosphohydrolase"/>
    <property type="match status" value="1"/>
</dbReference>
<dbReference type="EMBL" id="BAAAKJ010000223">
    <property type="protein sequence ID" value="GAA1400053.1"/>
    <property type="molecule type" value="Genomic_DNA"/>
</dbReference>
<comment type="caution">
    <text evidence="7">The sequence shown here is derived from an EMBL/GenBank/DDBJ whole genome shotgun (WGS) entry which is preliminary data.</text>
</comment>
<evidence type="ECO:0000313" key="7">
    <source>
        <dbReference type="EMBL" id="GAA1400053.1"/>
    </source>
</evidence>
<evidence type="ECO:0000313" key="8">
    <source>
        <dbReference type="Proteomes" id="UP001499863"/>
    </source>
</evidence>
<evidence type="ECO:0000256" key="5">
    <source>
        <dbReference type="RuleBase" id="RU003476"/>
    </source>
</evidence>
<dbReference type="Proteomes" id="UP001499863">
    <property type="component" value="Unassembled WGS sequence"/>
</dbReference>
<comment type="similarity">
    <text evidence="2 5">Belongs to the Nudix hydrolase family.</text>
</comment>
<dbReference type="PANTHER" id="PTHR43046">
    <property type="entry name" value="GDP-MANNOSE MANNOSYL HYDROLASE"/>
    <property type="match status" value="1"/>
</dbReference>
<keyword evidence="4" id="KW-0460">Magnesium</keyword>
<evidence type="ECO:0000256" key="3">
    <source>
        <dbReference type="ARBA" id="ARBA00022801"/>
    </source>
</evidence>
<protein>
    <submittedName>
        <fullName evidence="7">NUDIX hydrolase</fullName>
    </submittedName>
</protein>
<gene>
    <name evidence="7" type="ORF">GCM10009639_40540</name>
</gene>
<dbReference type="RefSeq" id="WP_344337885.1">
    <property type="nucleotide sequence ID" value="NZ_BAAAKJ010000223.1"/>
</dbReference>
<proteinExistence type="inferred from homology"/>
<dbReference type="GO" id="GO:0016787">
    <property type="term" value="F:hydrolase activity"/>
    <property type="evidence" value="ECO:0007669"/>
    <property type="project" value="UniProtKB-KW"/>
</dbReference>
<keyword evidence="8" id="KW-1185">Reference proteome</keyword>
<feature type="domain" description="Nudix hydrolase" evidence="6">
    <location>
        <begin position="4"/>
        <end position="145"/>
    </location>
</feature>
<evidence type="ECO:0000259" key="6">
    <source>
        <dbReference type="PROSITE" id="PS51462"/>
    </source>
</evidence>